<sequence length="558" mass="62227">MFDRHFAVWPENLPHHLTIPETSLCTNLDVSALRYPEKPAIIYYDHTITYRELKRQVDALAGYLQSLGVDKGDRVLLYMQNAPQFIIGYYAILRANAIVVPINPMNRTAELEHYLEDTQATVTLAAQEVFANIAPLIGTRELRHVIVASYSDYIDPQTDLDLPAEVRAPAQPLQTEGAIAWRDAIEAGKTPGELLVGPDDLAVFPYSSGTTGAPKGCMHTHRSVMATCVHGVAWRSGGGSEGIILSTLPYFHVTGMQGAMNGPIYTGACIVLMTRWDRRTAATLIQRYQVTSWTNIVTMAIDLLSDPEVESFDLSSLQNIGGGGAAMPEAVSDKLFKLTGLRYIEGYGLSETIAATHINPAEKPKKQCLGIPVFDVDSRVIDQDTGKELGVGEVGEIISHGPQIFQGYWNRPEETEKAFIELDGKRFFRTGDMGYYDEEGYFFIVDRVKRMINASGFKVWPAEVESLMYRHPAIQECCIISAPHERRGETVKACVVLNAKDKDNVSEDDIITWCKNEMAAYKVPRIVEFRDELPRSPTGKVMWRALQEQEWAKEENAS</sequence>
<dbReference type="Pfam" id="PF13193">
    <property type="entry name" value="AMP-binding_C"/>
    <property type="match status" value="1"/>
</dbReference>
<dbReference type="Gene3D" id="3.40.50.12780">
    <property type="entry name" value="N-terminal domain of ligase-like"/>
    <property type="match status" value="1"/>
</dbReference>
<comment type="caution">
    <text evidence="3">The sequence shown here is derived from an EMBL/GenBank/DDBJ whole genome shotgun (WGS) entry which is preliminary data.</text>
</comment>
<reference evidence="3 4" key="1">
    <citation type="submission" date="2012-09" db="EMBL/GenBank/DDBJ databases">
        <title>Genome Sequence of alkane-degrading Bacterium Alcanivorax sp. 6-D-6.</title>
        <authorList>
            <person name="Lai Q."/>
            <person name="Shao Z."/>
        </authorList>
    </citation>
    <scope>NUCLEOTIDE SEQUENCE [LARGE SCALE GENOMIC DNA]</scope>
    <source>
        <strain evidence="3 4">6-D-6</strain>
    </source>
</reference>
<dbReference type="PANTHER" id="PTHR43767:SF1">
    <property type="entry name" value="NONRIBOSOMAL PEPTIDE SYNTHASE PES1 (EUROFUNG)-RELATED"/>
    <property type="match status" value="1"/>
</dbReference>
<accession>A0ABQ6Y9R4</accession>
<dbReference type="SUPFAM" id="SSF56801">
    <property type="entry name" value="Acetyl-CoA synthetase-like"/>
    <property type="match status" value="1"/>
</dbReference>
<dbReference type="Proteomes" id="UP000771797">
    <property type="component" value="Unassembled WGS sequence"/>
</dbReference>
<evidence type="ECO:0000259" key="2">
    <source>
        <dbReference type="Pfam" id="PF13193"/>
    </source>
</evidence>
<dbReference type="PANTHER" id="PTHR43767">
    <property type="entry name" value="LONG-CHAIN-FATTY-ACID--COA LIGASE"/>
    <property type="match status" value="1"/>
</dbReference>
<feature type="domain" description="AMP-binding enzyme C-terminal" evidence="2">
    <location>
        <begin position="463"/>
        <end position="540"/>
    </location>
</feature>
<dbReference type="EMBL" id="AQPF01000010">
    <property type="protein sequence ID" value="KAF0806214.1"/>
    <property type="molecule type" value="Genomic_DNA"/>
</dbReference>
<dbReference type="InterPro" id="IPR025110">
    <property type="entry name" value="AMP-bd_C"/>
</dbReference>
<dbReference type="PROSITE" id="PS00455">
    <property type="entry name" value="AMP_BINDING"/>
    <property type="match status" value="1"/>
</dbReference>
<evidence type="ECO:0000313" key="3">
    <source>
        <dbReference type="EMBL" id="KAF0806214.1"/>
    </source>
</evidence>
<feature type="domain" description="AMP-dependent synthetase/ligase" evidence="1">
    <location>
        <begin position="30"/>
        <end position="409"/>
    </location>
</feature>
<keyword evidence="4" id="KW-1185">Reference proteome</keyword>
<proteinExistence type="predicted"/>
<dbReference type="NCBIfam" id="NF006181">
    <property type="entry name" value="PRK08314.1"/>
    <property type="match status" value="1"/>
</dbReference>
<organism evidence="3 4">
    <name type="scientific">Alcanivorax xiamenensis</name>
    <dbReference type="NCBI Taxonomy" id="1177156"/>
    <lineage>
        <taxon>Bacteria</taxon>
        <taxon>Pseudomonadati</taxon>
        <taxon>Pseudomonadota</taxon>
        <taxon>Gammaproteobacteria</taxon>
        <taxon>Oceanospirillales</taxon>
        <taxon>Alcanivoracaceae</taxon>
        <taxon>Alcanivorax</taxon>
    </lineage>
</organism>
<dbReference type="InterPro" id="IPR045851">
    <property type="entry name" value="AMP-bd_C_sf"/>
</dbReference>
<evidence type="ECO:0000259" key="1">
    <source>
        <dbReference type="Pfam" id="PF00501"/>
    </source>
</evidence>
<dbReference type="InterPro" id="IPR000873">
    <property type="entry name" value="AMP-dep_synth/lig_dom"/>
</dbReference>
<dbReference type="RefSeq" id="WP_133492638.1">
    <property type="nucleotide sequence ID" value="NZ_AQPF01000010.1"/>
</dbReference>
<keyword evidence="3" id="KW-0436">Ligase</keyword>
<evidence type="ECO:0000313" key="4">
    <source>
        <dbReference type="Proteomes" id="UP000771797"/>
    </source>
</evidence>
<dbReference type="Pfam" id="PF00501">
    <property type="entry name" value="AMP-binding"/>
    <property type="match status" value="1"/>
</dbReference>
<dbReference type="InterPro" id="IPR050237">
    <property type="entry name" value="ATP-dep_AMP-bd_enzyme"/>
</dbReference>
<name>A0ABQ6Y9R4_9GAMM</name>
<dbReference type="InterPro" id="IPR020845">
    <property type="entry name" value="AMP-binding_CS"/>
</dbReference>
<dbReference type="InterPro" id="IPR042099">
    <property type="entry name" value="ANL_N_sf"/>
</dbReference>
<dbReference type="GO" id="GO:0016874">
    <property type="term" value="F:ligase activity"/>
    <property type="evidence" value="ECO:0007669"/>
    <property type="project" value="UniProtKB-KW"/>
</dbReference>
<protein>
    <submittedName>
        <fullName evidence="3">Long-chain-fatty-acid--CoA ligase</fullName>
    </submittedName>
</protein>
<gene>
    <name evidence="3" type="ORF">A6D6_01794</name>
</gene>
<dbReference type="Gene3D" id="3.30.300.30">
    <property type="match status" value="1"/>
</dbReference>